<dbReference type="UniPathway" id="UPA00035">
    <property type="reaction ID" value="UER00042"/>
</dbReference>
<gene>
    <name evidence="8" type="ORF">S06H3_21799</name>
</gene>
<evidence type="ECO:0000256" key="2">
    <source>
        <dbReference type="ARBA" id="ARBA00012572"/>
    </source>
</evidence>
<comment type="pathway">
    <text evidence="1">Amino-acid biosynthesis; L-tryptophan biosynthesis; L-tryptophan from chorismate: step 3/5.</text>
</comment>
<name>X1MR58_9ZZZZ</name>
<reference evidence="8" key="1">
    <citation type="journal article" date="2014" name="Front. Microbiol.">
        <title>High frequency of phylogenetically diverse reductive dehalogenase-homologous genes in deep subseafloor sedimentary metagenomes.</title>
        <authorList>
            <person name="Kawai M."/>
            <person name="Futagami T."/>
            <person name="Toyoda A."/>
            <person name="Takaki Y."/>
            <person name="Nishi S."/>
            <person name="Hori S."/>
            <person name="Arai W."/>
            <person name="Tsubouchi T."/>
            <person name="Morono Y."/>
            <person name="Uchiyama I."/>
            <person name="Ito T."/>
            <person name="Fujiyama A."/>
            <person name="Inagaki F."/>
            <person name="Takami H."/>
        </authorList>
    </citation>
    <scope>NUCLEOTIDE SEQUENCE</scope>
    <source>
        <strain evidence="8">Expedition CK06-06</strain>
    </source>
</reference>
<dbReference type="InterPro" id="IPR011060">
    <property type="entry name" value="RibuloseP-bd_barrel"/>
</dbReference>
<dbReference type="Pfam" id="PF00697">
    <property type="entry name" value="PRAI"/>
    <property type="match status" value="1"/>
</dbReference>
<evidence type="ECO:0000256" key="4">
    <source>
        <dbReference type="ARBA" id="ARBA00022822"/>
    </source>
</evidence>
<dbReference type="InterPro" id="IPR001240">
    <property type="entry name" value="PRAI_dom"/>
</dbReference>
<evidence type="ECO:0000256" key="3">
    <source>
        <dbReference type="ARBA" id="ARBA00022605"/>
    </source>
</evidence>
<dbReference type="Gene3D" id="3.20.20.70">
    <property type="entry name" value="Aldolase class I"/>
    <property type="match status" value="1"/>
</dbReference>
<comment type="caution">
    <text evidence="8">The sequence shown here is derived from an EMBL/GenBank/DDBJ whole genome shotgun (WGS) entry which is preliminary data.</text>
</comment>
<dbReference type="GO" id="GO:0000162">
    <property type="term" value="P:L-tryptophan biosynthetic process"/>
    <property type="evidence" value="ECO:0007669"/>
    <property type="project" value="UniProtKB-UniPathway"/>
</dbReference>
<keyword evidence="6" id="KW-0413">Isomerase</keyword>
<keyword evidence="5" id="KW-0057">Aromatic amino acid biosynthesis</keyword>
<evidence type="ECO:0000256" key="6">
    <source>
        <dbReference type="ARBA" id="ARBA00023235"/>
    </source>
</evidence>
<feature type="domain" description="N-(5'phosphoribosyl) anthranilate isomerase (PRAI)" evidence="7">
    <location>
        <begin position="3"/>
        <end position="31"/>
    </location>
</feature>
<evidence type="ECO:0000313" key="8">
    <source>
        <dbReference type="EMBL" id="GAI08869.1"/>
    </source>
</evidence>
<dbReference type="EC" id="5.3.1.24" evidence="2"/>
<keyword evidence="4" id="KW-0822">Tryptophan biosynthesis</keyword>
<organism evidence="8">
    <name type="scientific">marine sediment metagenome</name>
    <dbReference type="NCBI Taxonomy" id="412755"/>
    <lineage>
        <taxon>unclassified sequences</taxon>
        <taxon>metagenomes</taxon>
        <taxon>ecological metagenomes</taxon>
    </lineage>
</organism>
<accession>X1MR58</accession>
<evidence type="ECO:0000259" key="7">
    <source>
        <dbReference type="Pfam" id="PF00697"/>
    </source>
</evidence>
<dbReference type="AlphaFoldDB" id="X1MR58"/>
<dbReference type="SUPFAM" id="SSF51366">
    <property type="entry name" value="Ribulose-phoshate binding barrel"/>
    <property type="match status" value="1"/>
</dbReference>
<dbReference type="InterPro" id="IPR013785">
    <property type="entry name" value="Aldolase_TIM"/>
</dbReference>
<sequence length="36" mass="3792">GLVQPYGVDVSTGVESSPGKKDARLMREFIEAARGA</sequence>
<protein>
    <recommendedName>
        <fullName evidence="2">phosphoribosylanthranilate isomerase</fullName>
        <ecNumber evidence="2">5.3.1.24</ecNumber>
    </recommendedName>
</protein>
<feature type="non-terminal residue" evidence="8">
    <location>
        <position position="1"/>
    </location>
</feature>
<evidence type="ECO:0000256" key="1">
    <source>
        <dbReference type="ARBA" id="ARBA00004664"/>
    </source>
</evidence>
<dbReference type="GO" id="GO:0004640">
    <property type="term" value="F:phosphoribosylanthranilate isomerase activity"/>
    <property type="evidence" value="ECO:0007669"/>
    <property type="project" value="UniProtKB-EC"/>
</dbReference>
<proteinExistence type="predicted"/>
<dbReference type="EMBL" id="BARV01011512">
    <property type="protein sequence ID" value="GAI08869.1"/>
    <property type="molecule type" value="Genomic_DNA"/>
</dbReference>
<keyword evidence="3" id="KW-0028">Amino-acid biosynthesis</keyword>
<evidence type="ECO:0000256" key="5">
    <source>
        <dbReference type="ARBA" id="ARBA00023141"/>
    </source>
</evidence>